<dbReference type="PANTHER" id="PTHR22803">
    <property type="entry name" value="MANNOSE, PHOSPHOLIPASE, LECTIN RECEPTOR RELATED"/>
    <property type="match status" value="1"/>
</dbReference>
<sequence>QKSATSKSNTRIPIQANRAQRIRMIPYSMYSLVILLVTTVLSQDPRYNCPSDWVSTDNTCYKFVFSPKLTYEKARKSCADMFASLISITDITEHNFVENHLINHDFYRNSWYTRGIRDFTGTNSWYWDGETTPIPYNQQYWLPNAQKTPGVVIVYSYL</sequence>
<gene>
    <name evidence="3" type="ORF">MGAL_10B077086</name>
</gene>
<keyword evidence="1" id="KW-1133">Transmembrane helix</keyword>
<dbReference type="AlphaFoldDB" id="A0A8B6H3B2"/>
<comment type="caution">
    <text evidence="3">The sequence shown here is derived from an EMBL/GenBank/DDBJ whole genome shotgun (WGS) entry which is preliminary data.</text>
</comment>
<dbReference type="Gene3D" id="3.10.100.10">
    <property type="entry name" value="Mannose-Binding Protein A, subunit A"/>
    <property type="match status" value="1"/>
</dbReference>
<accession>A0A8B6H3B2</accession>
<protein>
    <submittedName>
        <fullName evidence="3">Contactin 1</fullName>
    </submittedName>
</protein>
<dbReference type="InterPro" id="IPR016186">
    <property type="entry name" value="C-type_lectin-like/link_sf"/>
</dbReference>
<dbReference type="Pfam" id="PF00059">
    <property type="entry name" value="Lectin_C"/>
    <property type="match status" value="1"/>
</dbReference>
<dbReference type="InterPro" id="IPR050111">
    <property type="entry name" value="C-type_lectin/snaclec_domain"/>
</dbReference>
<evidence type="ECO:0000313" key="4">
    <source>
        <dbReference type="Proteomes" id="UP000596742"/>
    </source>
</evidence>
<dbReference type="InterPro" id="IPR016187">
    <property type="entry name" value="CTDL_fold"/>
</dbReference>
<reference evidence="3" key="1">
    <citation type="submission" date="2018-11" db="EMBL/GenBank/DDBJ databases">
        <authorList>
            <person name="Alioto T."/>
            <person name="Alioto T."/>
        </authorList>
    </citation>
    <scope>NUCLEOTIDE SEQUENCE</scope>
</reference>
<evidence type="ECO:0000259" key="2">
    <source>
        <dbReference type="PROSITE" id="PS50041"/>
    </source>
</evidence>
<feature type="domain" description="C-type lectin" evidence="2">
    <location>
        <begin position="56"/>
        <end position="149"/>
    </location>
</feature>
<evidence type="ECO:0000256" key="1">
    <source>
        <dbReference type="SAM" id="Phobius"/>
    </source>
</evidence>
<dbReference type="OrthoDB" id="6226225at2759"/>
<organism evidence="3 4">
    <name type="scientific">Mytilus galloprovincialis</name>
    <name type="common">Mediterranean mussel</name>
    <dbReference type="NCBI Taxonomy" id="29158"/>
    <lineage>
        <taxon>Eukaryota</taxon>
        <taxon>Metazoa</taxon>
        <taxon>Spiralia</taxon>
        <taxon>Lophotrochozoa</taxon>
        <taxon>Mollusca</taxon>
        <taxon>Bivalvia</taxon>
        <taxon>Autobranchia</taxon>
        <taxon>Pteriomorphia</taxon>
        <taxon>Mytilida</taxon>
        <taxon>Mytiloidea</taxon>
        <taxon>Mytilidae</taxon>
        <taxon>Mytilinae</taxon>
        <taxon>Mytilus</taxon>
    </lineage>
</organism>
<dbReference type="EMBL" id="UYJE01009427">
    <property type="protein sequence ID" value="VDI73401.1"/>
    <property type="molecule type" value="Genomic_DNA"/>
</dbReference>
<dbReference type="SUPFAM" id="SSF56436">
    <property type="entry name" value="C-type lectin-like"/>
    <property type="match status" value="1"/>
</dbReference>
<dbReference type="PROSITE" id="PS50041">
    <property type="entry name" value="C_TYPE_LECTIN_2"/>
    <property type="match status" value="1"/>
</dbReference>
<name>A0A8B6H3B2_MYTGA</name>
<proteinExistence type="predicted"/>
<keyword evidence="4" id="KW-1185">Reference proteome</keyword>
<feature type="non-terminal residue" evidence="3">
    <location>
        <position position="158"/>
    </location>
</feature>
<feature type="transmembrane region" description="Helical" evidence="1">
    <location>
        <begin position="21"/>
        <end position="41"/>
    </location>
</feature>
<evidence type="ECO:0000313" key="3">
    <source>
        <dbReference type="EMBL" id="VDI73401.1"/>
    </source>
</evidence>
<dbReference type="Proteomes" id="UP000596742">
    <property type="component" value="Unassembled WGS sequence"/>
</dbReference>
<keyword evidence="1" id="KW-0812">Transmembrane</keyword>
<feature type="non-terminal residue" evidence="3">
    <location>
        <position position="1"/>
    </location>
</feature>
<dbReference type="InterPro" id="IPR001304">
    <property type="entry name" value="C-type_lectin-like"/>
</dbReference>
<keyword evidence="1" id="KW-0472">Membrane</keyword>